<comment type="caution">
    <text evidence="2">The sequence shown here is derived from an EMBL/GenBank/DDBJ whole genome shotgun (WGS) entry which is preliminary data.</text>
</comment>
<accession>A0A4Q9V250</accession>
<organism evidence="2 3">
    <name type="scientific">Arcanobacterium bovis</name>
    <dbReference type="NCBI Taxonomy" id="2529275"/>
    <lineage>
        <taxon>Bacteria</taxon>
        <taxon>Bacillati</taxon>
        <taxon>Actinomycetota</taxon>
        <taxon>Actinomycetes</taxon>
        <taxon>Actinomycetales</taxon>
        <taxon>Actinomycetaceae</taxon>
        <taxon>Arcanobacterium</taxon>
    </lineage>
</organism>
<reference evidence="2 3" key="1">
    <citation type="submission" date="2019-02" db="EMBL/GenBank/DDBJ databases">
        <title>Arcanobacterium bovis sp. nov., isolated from the milk of a cow with mastitis.</title>
        <authorList>
            <person name="Sammra O."/>
            <person name="Foster G."/>
            <person name="Hassan A."/>
            <person name="Alssahen M."/>
            <person name="Laemmler C."/>
            <person name="Borowiak M."/>
            <person name="Malorny B."/>
            <person name="Abdulmawjood A."/>
        </authorList>
    </citation>
    <scope>NUCLEOTIDE SEQUENCE [LARGE SCALE GENOMIC DNA]</scope>
    <source>
        <strain evidence="2 3">C605018/01/1</strain>
    </source>
</reference>
<keyword evidence="1" id="KW-0472">Membrane</keyword>
<evidence type="ECO:0000313" key="3">
    <source>
        <dbReference type="Proteomes" id="UP000293036"/>
    </source>
</evidence>
<dbReference type="AlphaFoldDB" id="A0A4Q9V250"/>
<keyword evidence="1" id="KW-0812">Transmembrane</keyword>
<keyword evidence="1" id="KW-1133">Transmembrane helix</keyword>
<name>A0A4Q9V250_9ACTO</name>
<evidence type="ECO:0000313" key="2">
    <source>
        <dbReference type="EMBL" id="TBW22115.1"/>
    </source>
</evidence>
<evidence type="ECO:0000256" key="1">
    <source>
        <dbReference type="SAM" id="Phobius"/>
    </source>
</evidence>
<protein>
    <submittedName>
        <fullName evidence="2">Uncharacterized protein</fullName>
    </submittedName>
</protein>
<dbReference type="OrthoDB" id="9945084at2"/>
<proteinExistence type="predicted"/>
<keyword evidence="3" id="KW-1185">Reference proteome</keyword>
<dbReference type="Proteomes" id="UP000293036">
    <property type="component" value="Unassembled WGS sequence"/>
</dbReference>
<gene>
    <name evidence="2" type="ORF">EZJ44_04620</name>
</gene>
<dbReference type="EMBL" id="SJDT01000003">
    <property type="protein sequence ID" value="TBW22115.1"/>
    <property type="molecule type" value="Genomic_DNA"/>
</dbReference>
<feature type="transmembrane region" description="Helical" evidence="1">
    <location>
        <begin position="49"/>
        <end position="70"/>
    </location>
</feature>
<sequence length="81" mass="8996">MMSIEPKRMYWTGMIVGLLSIPFFALIVPQIAALYICQDELRKNPDVKWPSVLGIVAASIASVIVALILLRVLSTIVWPVD</sequence>